<proteinExistence type="predicted"/>
<feature type="domain" description="GGDEF" evidence="3">
    <location>
        <begin position="132"/>
        <end position="264"/>
    </location>
</feature>
<dbReference type="InterPro" id="IPR043128">
    <property type="entry name" value="Rev_trsase/Diguanyl_cyclase"/>
</dbReference>
<protein>
    <recommendedName>
        <fullName evidence="1">diguanylate cyclase</fullName>
        <ecNumber evidence="1">2.7.7.65</ecNumber>
    </recommendedName>
</protein>
<dbReference type="SMART" id="SM00267">
    <property type="entry name" value="GGDEF"/>
    <property type="match status" value="1"/>
</dbReference>
<organism evidence="4 5">
    <name type="scientific">Bordetella bronchialis</name>
    <dbReference type="NCBI Taxonomy" id="463025"/>
    <lineage>
        <taxon>Bacteria</taxon>
        <taxon>Pseudomonadati</taxon>
        <taxon>Pseudomonadota</taxon>
        <taxon>Betaproteobacteria</taxon>
        <taxon>Burkholderiales</taxon>
        <taxon>Alcaligenaceae</taxon>
        <taxon>Bordetella</taxon>
    </lineage>
</organism>
<dbReference type="CDD" id="cd01949">
    <property type="entry name" value="GGDEF"/>
    <property type="match status" value="1"/>
</dbReference>
<dbReference type="NCBIfam" id="TIGR00254">
    <property type="entry name" value="GGDEF"/>
    <property type="match status" value="1"/>
</dbReference>
<dbReference type="EMBL" id="CP016171">
    <property type="protein sequence ID" value="ANN73898.1"/>
    <property type="molecule type" value="Genomic_DNA"/>
</dbReference>
<dbReference type="AlphaFoldDB" id="A0A193G2J6"/>
<dbReference type="PROSITE" id="PS50887">
    <property type="entry name" value="GGDEF"/>
    <property type="match status" value="1"/>
</dbReference>
<comment type="catalytic activity">
    <reaction evidence="2">
        <text>2 GTP = 3',3'-c-di-GMP + 2 diphosphate</text>
        <dbReference type="Rhea" id="RHEA:24898"/>
        <dbReference type="ChEBI" id="CHEBI:33019"/>
        <dbReference type="ChEBI" id="CHEBI:37565"/>
        <dbReference type="ChEBI" id="CHEBI:58805"/>
        <dbReference type="EC" id="2.7.7.65"/>
    </reaction>
</comment>
<dbReference type="PANTHER" id="PTHR45138:SF9">
    <property type="entry name" value="DIGUANYLATE CYCLASE DGCM-RELATED"/>
    <property type="match status" value="1"/>
</dbReference>
<dbReference type="PANTHER" id="PTHR45138">
    <property type="entry name" value="REGULATORY COMPONENTS OF SENSORY TRANSDUCTION SYSTEM"/>
    <property type="match status" value="1"/>
</dbReference>
<accession>A0A193G2J6</accession>
<dbReference type="Gene3D" id="3.30.70.270">
    <property type="match status" value="1"/>
</dbReference>
<dbReference type="EC" id="2.7.7.65" evidence="1"/>
<dbReference type="SUPFAM" id="SSF55073">
    <property type="entry name" value="Nucleotide cyclase"/>
    <property type="match status" value="1"/>
</dbReference>
<dbReference type="RefSeq" id="WP_066672024.1">
    <property type="nucleotide sequence ID" value="NZ_CP016171.1"/>
</dbReference>
<dbReference type="STRING" id="463025.BAU08_23365"/>
<sequence length="267" mass="30634">MKKKRYQDLETRIQSMLDEPQYADHPLREVLEDLWQHTNDQLERIERISYLSDAFQAMARQRELGLVARYDRELKRLAKLVRISDGYQEMMRDMNAALKESSIRDPLTNLLNRRALMERMKELSLAARPDQPAFVVAMLDVDHFKRINDRYGHDAGDRALTRLADIMRCSVRESDDVARWGGEEFLVLLPNISLEEGEAVIDRILAGVRGNAIEVEGEQLLLTVSVGMALHRSGESVSTTLSRADRALYLAKQAGRDRVALERRPTS</sequence>
<dbReference type="GO" id="GO:0005886">
    <property type="term" value="C:plasma membrane"/>
    <property type="evidence" value="ECO:0007669"/>
    <property type="project" value="TreeGrafter"/>
</dbReference>
<dbReference type="GO" id="GO:0043709">
    <property type="term" value="P:cell adhesion involved in single-species biofilm formation"/>
    <property type="evidence" value="ECO:0007669"/>
    <property type="project" value="TreeGrafter"/>
</dbReference>
<dbReference type="NCBIfam" id="NF038266">
    <property type="entry name" value="diguan_SiaD"/>
    <property type="match status" value="1"/>
</dbReference>
<dbReference type="Pfam" id="PF00990">
    <property type="entry name" value="GGDEF"/>
    <property type="match status" value="1"/>
</dbReference>
<dbReference type="InterPro" id="IPR000160">
    <property type="entry name" value="GGDEF_dom"/>
</dbReference>
<evidence type="ECO:0000256" key="2">
    <source>
        <dbReference type="ARBA" id="ARBA00034247"/>
    </source>
</evidence>
<dbReference type="InterPro" id="IPR050469">
    <property type="entry name" value="Diguanylate_Cyclase"/>
</dbReference>
<dbReference type="FunFam" id="3.30.70.270:FF:000001">
    <property type="entry name" value="Diguanylate cyclase domain protein"/>
    <property type="match status" value="1"/>
</dbReference>
<gene>
    <name evidence="4" type="ORF">BAU08_23365</name>
</gene>
<evidence type="ECO:0000313" key="4">
    <source>
        <dbReference type="EMBL" id="ANN73898.1"/>
    </source>
</evidence>
<reference evidence="4 5" key="1">
    <citation type="submission" date="2016-06" db="EMBL/GenBank/DDBJ databases">
        <title>Complete genome sequences of Bordetella bronchialis and Bordetella flabilis.</title>
        <authorList>
            <person name="LiPuma J.J."/>
            <person name="Spilker T."/>
        </authorList>
    </citation>
    <scope>NUCLEOTIDE SEQUENCE [LARGE SCALE GENOMIC DNA]</scope>
    <source>
        <strain evidence="4 5">AU17976</strain>
    </source>
</reference>
<dbReference type="InterPro" id="IPR029787">
    <property type="entry name" value="Nucleotide_cyclase"/>
</dbReference>
<name>A0A193G2J6_9BORD</name>
<dbReference type="GO" id="GO:1902201">
    <property type="term" value="P:negative regulation of bacterial-type flagellum-dependent cell motility"/>
    <property type="evidence" value="ECO:0007669"/>
    <property type="project" value="TreeGrafter"/>
</dbReference>
<evidence type="ECO:0000313" key="5">
    <source>
        <dbReference type="Proteomes" id="UP000092213"/>
    </source>
</evidence>
<dbReference type="Proteomes" id="UP000092213">
    <property type="component" value="Chromosome"/>
</dbReference>
<evidence type="ECO:0000259" key="3">
    <source>
        <dbReference type="PROSITE" id="PS50887"/>
    </source>
</evidence>
<evidence type="ECO:0000256" key="1">
    <source>
        <dbReference type="ARBA" id="ARBA00012528"/>
    </source>
</evidence>
<dbReference type="GO" id="GO:0052621">
    <property type="term" value="F:diguanylate cyclase activity"/>
    <property type="evidence" value="ECO:0007669"/>
    <property type="project" value="UniProtKB-EC"/>
</dbReference>